<comment type="caution">
    <text evidence="5">The sequence shown here is derived from an EMBL/GenBank/DDBJ whole genome shotgun (WGS) entry which is preliminary data.</text>
</comment>
<dbReference type="InterPro" id="IPR011650">
    <property type="entry name" value="Peptidase_M20_dimer"/>
</dbReference>
<dbReference type="NCBIfam" id="TIGR01900">
    <property type="entry name" value="dapE-gram_pos"/>
    <property type="match status" value="1"/>
</dbReference>
<evidence type="ECO:0000259" key="4">
    <source>
        <dbReference type="Pfam" id="PF07687"/>
    </source>
</evidence>
<dbReference type="SUPFAM" id="SSF53187">
    <property type="entry name" value="Zn-dependent exopeptidases"/>
    <property type="match status" value="1"/>
</dbReference>
<proteinExistence type="predicted"/>
<accession>A0ABV6C360</accession>
<evidence type="ECO:0000256" key="3">
    <source>
        <dbReference type="NCBIfam" id="TIGR01900"/>
    </source>
</evidence>
<dbReference type="InterPro" id="IPR002933">
    <property type="entry name" value="Peptidase_M20"/>
</dbReference>
<name>A0ABV6C360_9ACTN</name>
<keyword evidence="1" id="KW-0479">Metal-binding</keyword>
<dbReference type="PANTHER" id="PTHR43808:SF31">
    <property type="entry name" value="N-ACETYL-L-CITRULLINE DEACETYLASE"/>
    <property type="match status" value="1"/>
</dbReference>
<evidence type="ECO:0000313" key="6">
    <source>
        <dbReference type="Proteomes" id="UP001589788"/>
    </source>
</evidence>
<gene>
    <name evidence="5" type="primary">dapE</name>
    <name evidence="5" type="ORF">ACFFRE_08155</name>
</gene>
<dbReference type="InterPro" id="IPR050072">
    <property type="entry name" value="Peptidase_M20A"/>
</dbReference>
<reference evidence="5 6" key="1">
    <citation type="submission" date="2024-09" db="EMBL/GenBank/DDBJ databases">
        <authorList>
            <person name="Sun Q."/>
            <person name="Mori K."/>
        </authorList>
    </citation>
    <scope>NUCLEOTIDE SEQUENCE [LARGE SCALE GENOMIC DNA]</scope>
    <source>
        <strain evidence="5 6">JCM 15389</strain>
    </source>
</reference>
<dbReference type="SUPFAM" id="SSF55031">
    <property type="entry name" value="Bacterial exopeptidase dimerisation domain"/>
    <property type="match status" value="1"/>
</dbReference>
<dbReference type="InterPro" id="IPR036264">
    <property type="entry name" value="Bact_exopeptidase_dim_dom"/>
</dbReference>
<dbReference type="Proteomes" id="UP001589788">
    <property type="component" value="Unassembled WGS sequence"/>
</dbReference>
<organism evidence="5 6">
    <name type="scientific">Aciditerrimonas ferrireducens</name>
    <dbReference type="NCBI Taxonomy" id="667306"/>
    <lineage>
        <taxon>Bacteria</taxon>
        <taxon>Bacillati</taxon>
        <taxon>Actinomycetota</taxon>
        <taxon>Acidimicrobiia</taxon>
        <taxon>Acidimicrobiales</taxon>
        <taxon>Acidimicrobiaceae</taxon>
        <taxon>Aciditerrimonas</taxon>
    </lineage>
</organism>
<dbReference type="EC" id="3.5.1.18" evidence="3"/>
<dbReference type="GO" id="GO:0009014">
    <property type="term" value="F:succinyl-diaminopimelate desuccinylase activity"/>
    <property type="evidence" value="ECO:0007669"/>
    <property type="project" value="UniProtKB-EC"/>
</dbReference>
<dbReference type="Pfam" id="PF01546">
    <property type="entry name" value="Peptidase_M20"/>
    <property type="match status" value="1"/>
</dbReference>
<dbReference type="RefSeq" id="WP_377789564.1">
    <property type="nucleotide sequence ID" value="NZ_JBHLYQ010000072.1"/>
</dbReference>
<evidence type="ECO:0000256" key="2">
    <source>
        <dbReference type="ARBA" id="ARBA00022801"/>
    </source>
</evidence>
<feature type="domain" description="Peptidase M20 dimerisation" evidence="4">
    <location>
        <begin position="187"/>
        <end position="288"/>
    </location>
</feature>
<sequence length="400" mass="41697">MTAPEPLRAEPASEGLMSGAEAEDLGERLLERTAQLVEVASVSHQEAELADLVEAEVRGMADLGVERIGDSVVARSADRGGARLVLAGHLDTVPPAVEGLGIERLPDAVAGLGAVDMKGGLAVLLELACRAAHARVGLTFVFYACEEVAREENALGRLAQERPDLLEGDAAVLAEPTGGVVEAGCQGTARIRVTLGGRRAHTARPWTGVNAVHRMAPLLARISGYPGRRVRLDGCEYREQLQAVAVQGGAAANVVPDLAQLVLNHRFAPDRSPEEALAALEAWVEEDLQTALGDQLEVLDVAPAAPPHLASPWLAALVAATGQAPRAKLGWTDVATFAGMGVPAANFGPGDPRLAHGPREVVHRDELLHAFWVLGALVGLPTSGPGLDPRGPGEPGPPRS</sequence>
<dbReference type="Pfam" id="PF07687">
    <property type="entry name" value="M20_dimer"/>
    <property type="match status" value="1"/>
</dbReference>
<dbReference type="Gene3D" id="3.40.630.10">
    <property type="entry name" value="Zn peptidases"/>
    <property type="match status" value="1"/>
</dbReference>
<keyword evidence="6" id="KW-1185">Reference proteome</keyword>
<keyword evidence="2 5" id="KW-0378">Hydrolase</keyword>
<protein>
    <recommendedName>
        <fullName evidence="3">Succinyl-diaminopimelate desuccinylase</fullName>
        <ecNumber evidence="3">3.5.1.18</ecNumber>
    </recommendedName>
</protein>
<evidence type="ECO:0000256" key="1">
    <source>
        <dbReference type="ARBA" id="ARBA00022723"/>
    </source>
</evidence>
<dbReference type="InterPro" id="IPR010174">
    <property type="entry name" value="Succinyl-DAP_deSuclase_DapE"/>
</dbReference>
<dbReference type="EMBL" id="JBHLYQ010000072">
    <property type="protein sequence ID" value="MFC0082120.1"/>
    <property type="molecule type" value="Genomic_DNA"/>
</dbReference>
<dbReference type="PANTHER" id="PTHR43808">
    <property type="entry name" value="ACETYLORNITHINE DEACETYLASE"/>
    <property type="match status" value="1"/>
</dbReference>
<evidence type="ECO:0000313" key="5">
    <source>
        <dbReference type="EMBL" id="MFC0082120.1"/>
    </source>
</evidence>
<dbReference type="Gene3D" id="3.30.70.360">
    <property type="match status" value="1"/>
</dbReference>